<dbReference type="AlphaFoldDB" id="A0A6J6J2D7"/>
<dbReference type="EMBL" id="CAEZVJ010000077">
    <property type="protein sequence ID" value="CAB4630908.1"/>
    <property type="molecule type" value="Genomic_DNA"/>
</dbReference>
<sequence length="52" mass="5812">MKVKGKRGDLLATILIVTPDLISDKTKKLVEEFKALNDVHSPRETLYSKASL</sequence>
<reference evidence="1" key="1">
    <citation type="submission" date="2020-05" db="EMBL/GenBank/DDBJ databases">
        <authorList>
            <person name="Chiriac C."/>
            <person name="Salcher M."/>
            <person name="Ghai R."/>
            <person name="Kavagutti S V."/>
        </authorList>
    </citation>
    <scope>NUCLEOTIDE SEQUENCE</scope>
</reference>
<name>A0A6J6J2D7_9ZZZZ</name>
<accession>A0A6J6J2D7</accession>
<organism evidence="1">
    <name type="scientific">freshwater metagenome</name>
    <dbReference type="NCBI Taxonomy" id="449393"/>
    <lineage>
        <taxon>unclassified sequences</taxon>
        <taxon>metagenomes</taxon>
        <taxon>ecological metagenomes</taxon>
    </lineage>
</organism>
<evidence type="ECO:0000313" key="1">
    <source>
        <dbReference type="EMBL" id="CAB4630908.1"/>
    </source>
</evidence>
<gene>
    <name evidence="1" type="ORF">UFOPK1961_00746</name>
</gene>
<protein>
    <submittedName>
        <fullName evidence="1">Unannotated protein</fullName>
    </submittedName>
</protein>
<proteinExistence type="predicted"/>